<gene>
    <name evidence="17" type="ORF">GCM10010982_04480</name>
</gene>
<evidence type="ECO:0000256" key="9">
    <source>
        <dbReference type="ARBA" id="ARBA00023077"/>
    </source>
</evidence>
<proteinExistence type="inferred from homology"/>
<keyword evidence="17" id="KW-0675">Receptor</keyword>
<reference evidence="17" key="2">
    <citation type="submission" date="2020-09" db="EMBL/GenBank/DDBJ databases">
        <authorList>
            <person name="Sun Q."/>
            <person name="Zhou Y."/>
        </authorList>
    </citation>
    <scope>NUCLEOTIDE SEQUENCE</scope>
    <source>
        <strain evidence="17">CGMCC 1.7086</strain>
    </source>
</reference>
<dbReference type="Gene3D" id="2.170.130.10">
    <property type="entry name" value="TonB-dependent receptor, plug domain"/>
    <property type="match status" value="1"/>
</dbReference>
<evidence type="ECO:0000256" key="2">
    <source>
        <dbReference type="ARBA" id="ARBA00022448"/>
    </source>
</evidence>
<dbReference type="PANTHER" id="PTHR32552:SF68">
    <property type="entry name" value="FERRICHROME OUTER MEMBRANE TRANSPORTER_PHAGE RECEPTOR"/>
    <property type="match status" value="1"/>
</dbReference>
<dbReference type="EMBL" id="BMLS01000001">
    <property type="protein sequence ID" value="GGO64619.1"/>
    <property type="molecule type" value="Genomic_DNA"/>
</dbReference>
<dbReference type="InterPro" id="IPR036942">
    <property type="entry name" value="Beta-barrel_TonB_sf"/>
</dbReference>
<evidence type="ECO:0000259" key="15">
    <source>
        <dbReference type="Pfam" id="PF00593"/>
    </source>
</evidence>
<evidence type="ECO:0000256" key="5">
    <source>
        <dbReference type="ARBA" id="ARBA00022692"/>
    </source>
</evidence>
<dbReference type="InterPro" id="IPR012910">
    <property type="entry name" value="Plug_dom"/>
</dbReference>
<comment type="caution">
    <text evidence="17">The sequence shown here is derived from an EMBL/GenBank/DDBJ whole genome shotgun (WGS) entry which is preliminary data.</text>
</comment>
<evidence type="ECO:0000256" key="10">
    <source>
        <dbReference type="ARBA" id="ARBA00023136"/>
    </source>
</evidence>
<dbReference type="AlphaFoldDB" id="A0A917YRF8"/>
<keyword evidence="9 13" id="KW-0798">TonB box</keyword>
<dbReference type="InterPro" id="IPR037066">
    <property type="entry name" value="Plug_dom_sf"/>
</dbReference>
<evidence type="ECO:0000256" key="3">
    <source>
        <dbReference type="ARBA" id="ARBA00022452"/>
    </source>
</evidence>
<dbReference type="InterPro" id="IPR039426">
    <property type="entry name" value="TonB-dep_rcpt-like"/>
</dbReference>
<keyword evidence="6 14" id="KW-0732">Signal</keyword>
<dbReference type="Gene3D" id="2.40.170.20">
    <property type="entry name" value="TonB-dependent receptor, beta-barrel domain"/>
    <property type="match status" value="1"/>
</dbReference>
<feature type="signal peptide" evidence="14">
    <location>
        <begin position="1"/>
        <end position="23"/>
    </location>
</feature>
<keyword evidence="7" id="KW-0408">Iron</keyword>
<dbReference type="PANTHER" id="PTHR32552">
    <property type="entry name" value="FERRICHROME IRON RECEPTOR-RELATED"/>
    <property type="match status" value="1"/>
</dbReference>
<dbReference type="Pfam" id="PF00593">
    <property type="entry name" value="TonB_dep_Rec_b-barrel"/>
    <property type="match status" value="1"/>
</dbReference>
<sequence length="663" mass="75430">MTYKLKLLANTVLASFYAGTSLADEAPDGSSQIVIGERIEVIGRQNGVQQSSLAGSVDLINRDQLQNEHVNVTVDLLKKIPGIYFARFNQGIVSTDFAIRGFNGEGSMPHVKLLIDGVPSNLHLGLAEMDALFPMEVERMEVVKGNQDVRYGLHNLAGSVNMHSRRDQASEAEVLYGSFNTREAQFYHGHNGERFSQHYFVGHRQTDGYRDHAELEKQTFSGKWFYQLSPQTEFGVIARYFNYEAQAPGYLTEAQSRQDPSQSASYAQDDTGDKQTRHISLHWQHDTGADWHFNGKLYWQQFDRHRYLQYTATSPQQERLEKDQQQGAILQLSRNLGENWLFLAGLDYQAQDNQNSRHVTEKRVRQRTFRNWDFSYNNWGGYSQLQYREGPWTISGGVRVDRFSGELLNLLSQQTRHLNDNGTTVLPKFNLLYQVNDDLNLFANYGVSFQAPTGADAYVKAGTEHKLAKNYGYESGVHWQPTAWLNSRLSWWQQDARDELTPKTDGSGDFENLGETRRRGWDLALSADLNADWSGFASYTRQKATLTEPGPGKIDSKGNWLLGVPAYTATLGLIYSGLDKLNVALYGHWQGDYYVSNFVQAQRYGDYRLIDLAFNYDFGWGNAGLRINNLFDTYHEYVYLLGAETIHSPADGRGVNLSLSYHF</sequence>
<keyword evidence="4" id="KW-0410">Iron transport</keyword>
<evidence type="ECO:0000256" key="13">
    <source>
        <dbReference type="RuleBase" id="RU003357"/>
    </source>
</evidence>
<comment type="subcellular location">
    <subcellularLocation>
        <location evidence="1 12">Cell outer membrane</location>
        <topology evidence="1 12">Multi-pass membrane protein</topology>
    </subcellularLocation>
</comment>
<dbReference type="Proteomes" id="UP000606935">
    <property type="component" value="Unassembled WGS sequence"/>
</dbReference>
<keyword evidence="10 12" id="KW-0472">Membrane</keyword>
<evidence type="ECO:0000256" key="4">
    <source>
        <dbReference type="ARBA" id="ARBA00022496"/>
    </source>
</evidence>
<name>A0A917YRF8_9ALTE</name>
<reference evidence="17" key="1">
    <citation type="journal article" date="2014" name="Int. J. Syst. Evol. Microbiol.">
        <title>Complete genome sequence of Corynebacterium casei LMG S-19264T (=DSM 44701T), isolated from a smear-ripened cheese.</title>
        <authorList>
            <consortium name="US DOE Joint Genome Institute (JGI-PGF)"/>
            <person name="Walter F."/>
            <person name="Albersmeier A."/>
            <person name="Kalinowski J."/>
            <person name="Ruckert C."/>
        </authorList>
    </citation>
    <scope>NUCLEOTIDE SEQUENCE</scope>
    <source>
        <strain evidence="17">CGMCC 1.7086</strain>
    </source>
</reference>
<evidence type="ECO:0000256" key="8">
    <source>
        <dbReference type="ARBA" id="ARBA00023065"/>
    </source>
</evidence>
<evidence type="ECO:0000259" key="16">
    <source>
        <dbReference type="Pfam" id="PF07715"/>
    </source>
</evidence>
<keyword evidence="2 12" id="KW-0813">Transport</keyword>
<keyword evidence="3 12" id="KW-1134">Transmembrane beta strand</keyword>
<evidence type="ECO:0000313" key="18">
    <source>
        <dbReference type="Proteomes" id="UP000606935"/>
    </source>
</evidence>
<comment type="similarity">
    <text evidence="12 13">Belongs to the TonB-dependent receptor family.</text>
</comment>
<evidence type="ECO:0000313" key="17">
    <source>
        <dbReference type="EMBL" id="GGO64619.1"/>
    </source>
</evidence>
<evidence type="ECO:0000256" key="1">
    <source>
        <dbReference type="ARBA" id="ARBA00004571"/>
    </source>
</evidence>
<protein>
    <submittedName>
        <fullName evidence="17">TonB-dependent receptor</fullName>
    </submittedName>
</protein>
<keyword evidence="5 12" id="KW-0812">Transmembrane</keyword>
<dbReference type="GO" id="GO:0015344">
    <property type="term" value="F:siderophore uptake transmembrane transporter activity"/>
    <property type="evidence" value="ECO:0007669"/>
    <property type="project" value="TreeGrafter"/>
</dbReference>
<evidence type="ECO:0000256" key="6">
    <source>
        <dbReference type="ARBA" id="ARBA00022729"/>
    </source>
</evidence>
<dbReference type="GO" id="GO:0009279">
    <property type="term" value="C:cell outer membrane"/>
    <property type="evidence" value="ECO:0007669"/>
    <property type="project" value="UniProtKB-SubCell"/>
</dbReference>
<dbReference type="InterPro" id="IPR000531">
    <property type="entry name" value="Beta-barrel_TonB"/>
</dbReference>
<dbReference type="SUPFAM" id="SSF56935">
    <property type="entry name" value="Porins"/>
    <property type="match status" value="1"/>
</dbReference>
<keyword evidence="11 12" id="KW-0998">Cell outer membrane</keyword>
<evidence type="ECO:0000256" key="7">
    <source>
        <dbReference type="ARBA" id="ARBA00023004"/>
    </source>
</evidence>
<dbReference type="RefSeq" id="WP_188689673.1">
    <property type="nucleotide sequence ID" value="NZ_BMLS01000001.1"/>
</dbReference>
<evidence type="ECO:0000256" key="14">
    <source>
        <dbReference type="SAM" id="SignalP"/>
    </source>
</evidence>
<feature type="domain" description="TonB-dependent receptor-like beta-barrel" evidence="15">
    <location>
        <begin position="239"/>
        <end position="630"/>
    </location>
</feature>
<dbReference type="Pfam" id="PF07715">
    <property type="entry name" value="Plug"/>
    <property type="match status" value="1"/>
</dbReference>
<evidence type="ECO:0000256" key="12">
    <source>
        <dbReference type="PROSITE-ProRule" id="PRU01360"/>
    </source>
</evidence>
<accession>A0A917YRF8</accession>
<evidence type="ECO:0000256" key="11">
    <source>
        <dbReference type="ARBA" id="ARBA00023237"/>
    </source>
</evidence>
<dbReference type="CDD" id="cd01347">
    <property type="entry name" value="ligand_gated_channel"/>
    <property type="match status" value="1"/>
</dbReference>
<organism evidence="17 18">
    <name type="scientific">Bowmanella pacifica</name>
    <dbReference type="NCBI Taxonomy" id="502051"/>
    <lineage>
        <taxon>Bacteria</taxon>
        <taxon>Pseudomonadati</taxon>
        <taxon>Pseudomonadota</taxon>
        <taxon>Gammaproteobacteria</taxon>
        <taxon>Alteromonadales</taxon>
        <taxon>Alteromonadaceae</taxon>
        <taxon>Bowmanella</taxon>
    </lineage>
</organism>
<keyword evidence="8" id="KW-0406">Ion transport</keyword>
<dbReference type="PROSITE" id="PS52016">
    <property type="entry name" value="TONB_DEPENDENT_REC_3"/>
    <property type="match status" value="1"/>
</dbReference>
<keyword evidence="18" id="KW-1185">Reference proteome</keyword>
<feature type="chain" id="PRO_5036811357" evidence="14">
    <location>
        <begin position="24"/>
        <end position="663"/>
    </location>
</feature>
<feature type="domain" description="TonB-dependent receptor plug" evidence="16">
    <location>
        <begin position="50"/>
        <end position="158"/>
    </location>
</feature>